<evidence type="ECO:0000256" key="4">
    <source>
        <dbReference type="ARBA" id="ARBA00022993"/>
    </source>
</evidence>
<comment type="catalytic activity">
    <reaction evidence="6">
        <text>3'-dephospho-CoA + GTP = GDP + CoA + H(+)</text>
        <dbReference type="Rhea" id="RHEA:61156"/>
        <dbReference type="ChEBI" id="CHEBI:15378"/>
        <dbReference type="ChEBI" id="CHEBI:37565"/>
        <dbReference type="ChEBI" id="CHEBI:57287"/>
        <dbReference type="ChEBI" id="CHEBI:57328"/>
        <dbReference type="ChEBI" id="CHEBI:58189"/>
        <dbReference type="EC" id="2.7.1.237"/>
    </reaction>
</comment>
<dbReference type="KEGG" id="apo:Arcpr_0603"/>
<feature type="binding site" evidence="6">
    <location>
        <position position="43"/>
    </location>
    <ligand>
        <name>GTP</name>
        <dbReference type="ChEBI" id="CHEBI:37565"/>
    </ligand>
</feature>
<dbReference type="GeneID" id="8739262"/>
<keyword evidence="5 6" id="KW-0342">GTP-binding</keyword>
<dbReference type="EC" id="2.7.1.237" evidence="6"/>
<dbReference type="PIRSF" id="PIRSF006533">
    <property type="entry name" value="UCP006533"/>
    <property type="match status" value="1"/>
</dbReference>
<dbReference type="EMBL" id="CP001857">
    <property type="protein sequence ID" value="ADB57668.1"/>
    <property type="molecule type" value="Genomic_DNA"/>
</dbReference>
<dbReference type="STRING" id="572546.Arcpr_0603"/>
<evidence type="ECO:0000256" key="2">
    <source>
        <dbReference type="ARBA" id="ARBA00022741"/>
    </source>
</evidence>
<dbReference type="HOGENOM" id="CLU_120795_0_0_2"/>
<dbReference type="Pfam" id="PF04019">
    <property type="entry name" value="DUF359"/>
    <property type="match status" value="1"/>
</dbReference>
<dbReference type="PANTHER" id="PTHR40732">
    <property type="entry name" value="UPF0218 PROTEIN TK1697"/>
    <property type="match status" value="1"/>
</dbReference>
<name>D2RH93_ARCPA</name>
<protein>
    <recommendedName>
        <fullName evidence="6">GTP-dependent dephospho-CoA kinase</fullName>
        <ecNumber evidence="6">2.7.1.237</ecNumber>
    </recommendedName>
    <alternativeName>
        <fullName evidence="6">Dephospho-coenzyme A kinase</fullName>
        <shortName evidence="6">DPCK</shortName>
    </alternativeName>
</protein>
<sequence>MLKLTEEVRAFAKKPFGLLYRGEGVDVVKRVLKGDEFLVCVGDIVSLTTLKAGFKPKIIVFDGKSIRRELNSVVNRIRDLSRGYKEIVAENPAGCITEDLAEKVFEAVNSALEGLNVRIYVRGEEDLAVMPLVALLPNGAVILYGQPNEGVVRVDVNDERKIIILSMLERMEKHGKTLEKIRRWSNGGSR</sequence>
<keyword evidence="3 6" id="KW-0418">Kinase</keyword>
<dbReference type="eggNOG" id="arCOG04076">
    <property type="taxonomic scope" value="Archaea"/>
</dbReference>
<dbReference type="GO" id="GO:0015937">
    <property type="term" value="P:coenzyme A biosynthetic process"/>
    <property type="evidence" value="ECO:0007669"/>
    <property type="project" value="UniProtKB-UniRule"/>
</dbReference>
<gene>
    <name evidence="7" type="ordered locus">Arcpr_0603</name>
</gene>
<dbReference type="InterPro" id="IPR007164">
    <property type="entry name" value="GTP-dep_dephospho-CoA_kin"/>
</dbReference>
<dbReference type="HAMAP" id="MF_00590">
    <property type="entry name" value="Dephospho_CoA_kinase_GTP_dep"/>
    <property type="match status" value="1"/>
</dbReference>
<organism evidence="7 8">
    <name type="scientific">Archaeoglobus profundus (strain DSM 5631 / JCM 9629 / NBRC 100127 / Av18)</name>
    <dbReference type="NCBI Taxonomy" id="572546"/>
    <lineage>
        <taxon>Archaea</taxon>
        <taxon>Methanobacteriati</taxon>
        <taxon>Methanobacteriota</taxon>
        <taxon>Archaeoglobi</taxon>
        <taxon>Archaeoglobales</taxon>
        <taxon>Archaeoglobaceae</taxon>
        <taxon>Archaeoglobus</taxon>
    </lineage>
</organism>
<evidence type="ECO:0000256" key="6">
    <source>
        <dbReference type="HAMAP-Rule" id="MF_00590"/>
    </source>
</evidence>
<dbReference type="UniPathway" id="UPA00241"/>
<comment type="similarity">
    <text evidence="6">Belongs to the GTP-dependent DPCK family.</text>
</comment>
<feature type="binding site" evidence="6">
    <location>
        <position position="44"/>
    </location>
    <ligand>
        <name>GTP</name>
        <dbReference type="ChEBI" id="CHEBI:37565"/>
    </ligand>
</feature>
<dbReference type="OrthoDB" id="15447at2157"/>
<dbReference type="PaxDb" id="572546-Arcpr_0603"/>
<evidence type="ECO:0000256" key="1">
    <source>
        <dbReference type="ARBA" id="ARBA00022679"/>
    </source>
</evidence>
<feature type="binding site" evidence="6">
    <location>
        <position position="62"/>
    </location>
    <ligand>
        <name>GTP</name>
        <dbReference type="ChEBI" id="CHEBI:37565"/>
    </ligand>
</feature>
<comment type="function">
    <text evidence="6">Catalyzes the GTP-dependent phosphorylation of the 3'-hydroxyl group of dephosphocoenzyme A to form coenzyme A (CoA).</text>
</comment>
<feature type="binding site" evidence="6">
    <location>
        <position position="125"/>
    </location>
    <ligand>
        <name>GTP</name>
        <dbReference type="ChEBI" id="CHEBI:37565"/>
    </ligand>
</feature>
<accession>D2RH93</accession>
<dbReference type="AlphaFoldDB" id="D2RH93"/>
<keyword evidence="8" id="KW-1185">Reference proteome</keyword>
<reference evidence="7 8" key="1">
    <citation type="journal article" date="2010" name="Stand. Genomic Sci.">
        <title>Complete genome sequence of Archaeoglobus profundus type strain (AV18).</title>
        <authorList>
            <person name="von Jan M."/>
            <person name="Lapidus A."/>
            <person name="Del Rio T.G."/>
            <person name="Copeland A."/>
            <person name="Tice H."/>
            <person name="Cheng J.F."/>
            <person name="Lucas S."/>
            <person name="Chen F."/>
            <person name="Nolan M."/>
            <person name="Goodwin L."/>
            <person name="Han C."/>
            <person name="Pitluck S."/>
            <person name="Liolios K."/>
            <person name="Ivanova N."/>
            <person name="Mavromatis K."/>
            <person name="Ovchinnikova G."/>
            <person name="Chertkov O."/>
            <person name="Pati A."/>
            <person name="Chen A."/>
            <person name="Palaniappan K."/>
            <person name="Land M."/>
            <person name="Hauser L."/>
            <person name="Chang Y.J."/>
            <person name="Jeffries C.D."/>
            <person name="Saunders E."/>
            <person name="Brettin T."/>
            <person name="Detter J.C."/>
            <person name="Chain P."/>
            <person name="Eichinger K."/>
            <person name="Huber H."/>
            <person name="Spring S."/>
            <person name="Rohde M."/>
            <person name="Goker M."/>
            <person name="Wirth R."/>
            <person name="Woyke T."/>
            <person name="Bristow J."/>
            <person name="Eisen J.A."/>
            <person name="Markowitz V."/>
            <person name="Hugenholtz P."/>
            <person name="Kyrpides N.C."/>
            <person name="Klenk H.P."/>
        </authorList>
    </citation>
    <scope>NUCLEOTIDE SEQUENCE [LARGE SCALE GENOMIC DNA]</scope>
    <source>
        <strain evidence="8">DSM 5631 / JCM 9629 / NBRC 100127 / Av18</strain>
    </source>
</reference>
<proteinExistence type="inferred from homology"/>
<dbReference type="Proteomes" id="UP000001901">
    <property type="component" value="Chromosome"/>
</dbReference>
<keyword evidence="1 6" id="KW-0808">Transferase</keyword>
<comment type="pathway">
    <text evidence="6">Cofactor biosynthesis; coenzyme A biosynthesis.</text>
</comment>
<evidence type="ECO:0000313" key="7">
    <source>
        <dbReference type="EMBL" id="ADB57668.1"/>
    </source>
</evidence>
<evidence type="ECO:0000256" key="5">
    <source>
        <dbReference type="ARBA" id="ARBA00023134"/>
    </source>
</evidence>
<evidence type="ECO:0000256" key="3">
    <source>
        <dbReference type="ARBA" id="ARBA00022777"/>
    </source>
</evidence>
<dbReference type="RefSeq" id="WP_012940004.1">
    <property type="nucleotide sequence ID" value="NC_013741.1"/>
</dbReference>
<evidence type="ECO:0000313" key="8">
    <source>
        <dbReference type="Proteomes" id="UP000001901"/>
    </source>
</evidence>
<keyword evidence="4 6" id="KW-0173">Coenzyme A biosynthesis</keyword>
<feature type="binding site" evidence="6">
    <location>
        <position position="64"/>
    </location>
    <ligand>
        <name>GTP</name>
        <dbReference type="ChEBI" id="CHEBI:37565"/>
    </ligand>
</feature>
<dbReference type="PANTHER" id="PTHR40732:SF1">
    <property type="entry name" value="GTP-DEPENDENT DEPHOSPHO-COA KINASE"/>
    <property type="match status" value="1"/>
</dbReference>
<dbReference type="GO" id="GO:0005525">
    <property type="term" value="F:GTP binding"/>
    <property type="evidence" value="ECO:0007669"/>
    <property type="project" value="UniProtKB-UniRule"/>
</dbReference>
<dbReference type="GO" id="GO:0016301">
    <property type="term" value="F:kinase activity"/>
    <property type="evidence" value="ECO:0007669"/>
    <property type="project" value="UniProtKB-UniRule"/>
</dbReference>
<feature type="binding site" evidence="6">
    <location>
        <position position="45"/>
    </location>
    <ligand>
        <name>GTP</name>
        <dbReference type="ChEBI" id="CHEBI:37565"/>
    </ligand>
</feature>
<comment type="caution">
    <text evidence="6">Lacks conserved residue(s) required for the propagation of feature annotation.</text>
</comment>
<keyword evidence="2 6" id="KW-0547">Nucleotide-binding</keyword>